<dbReference type="Pfam" id="PF14375">
    <property type="entry name" value="Cys_rich_CWC"/>
    <property type="match status" value="1"/>
</dbReference>
<name>A0ABT4UJU6_9BACT</name>
<dbReference type="Proteomes" id="UP001210231">
    <property type="component" value="Unassembled WGS sequence"/>
</dbReference>
<comment type="caution">
    <text evidence="1">The sequence shown here is derived from an EMBL/GenBank/DDBJ whole genome shotgun (WGS) entry which is preliminary data.</text>
</comment>
<dbReference type="InterPro" id="IPR032720">
    <property type="entry name" value="Cys_rich_CWC"/>
</dbReference>
<evidence type="ECO:0000313" key="2">
    <source>
        <dbReference type="Proteomes" id="UP001210231"/>
    </source>
</evidence>
<keyword evidence="2" id="KW-1185">Reference proteome</keyword>
<dbReference type="RefSeq" id="WP_407031363.1">
    <property type="nucleotide sequence ID" value="NZ_JAQGEF010000009.1"/>
</dbReference>
<protein>
    <submittedName>
        <fullName evidence="1">Cysteine-rich CWC family protein</fullName>
    </submittedName>
</protein>
<evidence type="ECO:0000313" key="1">
    <source>
        <dbReference type="EMBL" id="MDA3615038.1"/>
    </source>
</evidence>
<accession>A0ABT4UJU6</accession>
<dbReference type="EMBL" id="JAQGEF010000009">
    <property type="protein sequence ID" value="MDA3615038.1"/>
    <property type="molecule type" value="Genomic_DNA"/>
</dbReference>
<organism evidence="1 2">
    <name type="scientific">Polluticaenibacter yanchengensis</name>
    <dbReference type="NCBI Taxonomy" id="3014562"/>
    <lineage>
        <taxon>Bacteria</taxon>
        <taxon>Pseudomonadati</taxon>
        <taxon>Bacteroidota</taxon>
        <taxon>Chitinophagia</taxon>
        <taxon>Chitinophagales</taxon>
        <taxon>Chitinophagaceae</taxon>
        <taxon>Polluticaenibacter</taxon>
    </lineage>
</organism>
<reference evidence="1 2" key="1">
    <citation type="submission" date="2022-12" db="EMBL/GenBank/DDBJ databases">
        <title>Chitinophagaceae gen. sp. nov., a new member of the family Chitinophagaceae, isolated from soil in a chemical factory.</title>
        <authorList>
            <person name="Ke Z."/>
        </authorList>
    </citation>
    <scope>NUCLEOTIDE SEQUENCE [LARGE SCALE GENOMIC DNA]</scope>
    <source>
        <strain evidence="1 2">LY-5</strain>
    </source>
</reference>
<gene>
    <name evidence="1" type="ORF">O3P16_09485</name>
</gene>
<proteinExistence type="predicted"/>
<sequence length="80" mass="9340">MCSHEEKYCPRCKVKFECKVGSILLCQCSTVFLTQEEIGHMQQLYSDCLCAQCMKEVRAEYHNNNLKKKIRKLNGIFTTD</sequence>